<dbReference type="AlphaFoldDB" id="A0AAD5MB31"/>
<sequence>PKKGKQSIFFGGRYHFRLEGDSDGYEESPAGTCSKANVLTSMNKEQDYNAENVLVNADVTNRMIDYCGISGRTSDLINHN</sequence>
<organism evidence="1 2">
    <name type="scientific">Parelaphostrongylus tenuis</name>
    <name type="common">Meningeal worm</name>
    <dbReference type="NCBI Taxonomy" id="148309"/>
    <lineage>
        <taxon>Eukaryota</taxon>
        <taxon>Metazoa</taxon>
        <taxon>Ecdysozoa</taxon>
        <taxon>Nematoda</taxon>
        <taxon>Chromadorea</taxon>
        <taxon>Rhabditida</taxon>
        <taxon>Rhabditina</taxon>
        <taxon>Rhabditomorpha</taxon>
        <taxon>Strongyloidea</taxon>
        <taxon>Metastrongylidae</taxon>
        <taxon>Parelaphostrongylus</taxon>
    </lineage>
</organism>
<proteinExistence type="predicted"/>
<reference evidence="1" key="1">
    <citation type="submission" date="2021-06" db="EMBL/GenBank/DDBJ databases">
        <title>Parelaphostrongylus tenuis whole genome reference sequence.</title>
        <authorList>
            <person name="Garwood T.J."/>
            <person name="Larsen P.A."/>
            <person name="Fountain-Jones N.M."/>
            <person name="Garbe J.R."/>
            <person name="Macchietto M.G."/>
            <person name="Kania S.A."/>
            <person name="Gerhold R.W."/>
            <person name="Richards J.E."/>
            <person name="Wolf T.M."/>
        </authorList>
    </citation>
    <scope>NUCLEOTIDE SEQUENCE</scope>
    <source>
        <strain evidence="1">MNPRO001-30</strain>
        <tissue evidence="1">Meninges</tissue>
    </source>
</reference>
<evidence type="ECO:0000313" key="1">
    <source>
        <dbReference type="EMBL" id="KAJ1352893.1"/>
    </source>
</evidence>
<keyword evidence="2" id="KW-1185">Reference proteome</keyword>
<gene>
    <name evidence="1" type="ORF">KIN20_009393</name>
</gene>
<dbReference type="Proteomes" id="UP001196413">
    <property type="component" value="Unassembled WGS sequence"/>
</dbReference>
<evidence type="ECO:0000313" key="2">
    <source>
        <dbReference type="Proteomes" id="UP001196413"/>
    </source>
</evidence>
<feature type="non-terminal residue" evidence="1">
    <location>
        <position position="80"/>
    </location>
</feature>
<dbReference type="EMBL" id="JAHQIW010001557">
    <property type="protein sequence ID" value="KAJ1352893.1"/>
    <property type="molecule type" value="Genomic_DNA"/>
</dbReference>
<accession>A0AAD5MB31</accession>
<comment type="caution">
    <text evidence="1">The sequence shown here is derived from an EMBL/GenBank/DDBJ whole genome shotgun (WGS) entry which is preliminary data.</text>
</comment>
<protein>
    <submittedName>
        <fullName evidence="1">Uncharacterized protein</fullName>
    </submittedName>
</protein>
<name>A0AAD5MB31_PARTN</name>